<name>A0ABX1JBU0_9PSEU</name>
<dbReference type="PANTHER" id="PTHR43658:SF8">
    <property type="entry name" value="17-BETA-HYDROXYSTEROID DEHYDROGENASE 14-RELATED"/>
    <property type="match status" value="1"/>
</dbReference>
<dbReference type="Pfam" id="PF00106">
    <property type="entry name" value="adh_short"/>
    <property type="match status" value="1"/>
</dbReference>
<evidence type="ECO:0000256" key="1">
    <source>
        <dbReference type="ARBA" id="ARBA00006484"/>
    </source>
</evidence>
<dbReference type="PRINTS" id="PR00081">
    <property type="entry name" value="GDHRDH"/>
</dbReference>
<gene>
    <name evidence="5" type="ORF">HFP15_30530</name>
</gene>
<accession>A0ABX1JBU0</accession>
<sequence length="251" mass="25476">MILEGGVALVTGGASGLGAATVERLRRDGAQVVLLDLPDAPGALVAERTGSVFAPADVRDTDAVAAAVAAATGLGPLRVVVNCAGVGDPARTLGRDGPLDLERFRRIVEINLIGTFNVLRLGAAAMAGTPSVNGERGVVVNTASAAAFDGQIGQASYSASKAAIAGMTLPIARDLARSLIRVVSIAPGMFETPILDALSAEARASIAAQVPHPSRLGRPAEFADLVAHVIANPMLNGETIRLDGAIRLAPR</sequence>
<keyword evidence="6" id="KW-1185">Reference proteome</keyword>
<dbReference type="InterPro" id="IPR002347">
    <property type="entry name" value="SDR_fam"/>
</dbReference>
<dbReference type="InterPro" id="IPR036291">
    <property type="entry name" value="NAD(P)-bd_dom_sf"/>
</dbReference>
<dbReference type="InterPro" id="IPR020904">
    <property type="entry name" value="Sc_DH/Rdtase_CS"/>
</dbReference>
<feature type="domain" description="Ketoreductase" evidence="4">
    <location>
        <begin position="6"/>
        <end position="188"/>
    </location>
</feature>
<keyword evidence="2" id="KW-0560">Oxidoreductase</keyword>
<dbReference type="EMBL" id="JAAXLS010000033">
    <property type="protein sequence ID" value="NKQ57216.1"/>
    <property type="molecule type" value="Genomic_DNA"/>
</dbReference>
<dbReference type="PROSITE" id="PS00061">
    <property type="entry name" value="ADH_SHORT"/>
    <property type="match status" value="1"/>
</dbReference>
<proteinExistence type="inferred from homology"/>
<comment type="caution">
    <text evidence="5">The sequence shown here is derived from an EMBL/GenBank/DDBJ whole genome shotgun (WGS) entry which is preliminary data.</text>
</comment>
<evidence type="ECO:0000313" key="6">
    <source>
        <dbReference type="Proteomes" id="UP000715441"/>
    </source>
</evidence>
<evidence type="ECO:0000259" key="4">
    <source>
        <dbReference type="SMART" id="SM00822"/>
    </source>
</evidence>
<organism evidence="5 6">
    <name type="scientific">Amycolatopsis acididurans</name>
    <dbReference type="NCBI Taxonomy" id="2724524"/>
    <lineage>
        <taxon>Bacteria</taxon>
        <taxon>Bacillati</taxon>
        <taxon>Actinomycetota</taxon>
        <taxon>Actinomycetes</taxon>
        <taxon>Pseudonocardiales</taxon>
        <taxon>Pseudonocardiaceae</taxon>
        <taxon>Amycolatopsis</taxon>
    </lineage>
</organism>
<dbReference type="Gene3D" id="3.40.50.720">
    <property type="entry name" value="NAD(P)-binding Rossmann-like Domain"/>
    <property type="match status" value="1"/>
</dbReference>
<evidence type="ECO:0000313" key="5">
    <source>
        <dbReference type="EMBL" id="NKQ57216.1"/>
    </source>
</evidence>
<dbReference type="RefSeq" id="WP_168520245.1">
    <property type="nucleotide sequence ID" value="NZ_JAAXLS010000033.1"/>
</dbReference>
<dbReference type="PRINTS" id="PR00080">
    <property type="entry name" value="SDRFAMILY"/>
</dbReference>
<reference evidence="5 6" key="1">
    <citation type="submission" date="2020-04" db="EMBL/GenBank/DDBJ databases">
        <title>Novel species.</title>
        <authorList>
            <person name="Teo W.F.A."/>
            <person name="Lipun K."/>
            <person name="Srisuk N."/>
            <person name="Duangmal K."/>
        </authorList>
    </citation>
    <scope>NUCLEOTIDE SEQUENCE [LARGE SCALE GENOMIC DNA]</scope>
    <source>
        <strain evidence="5 6">K13G38</strain>
    </source>
</reference>
<protein>
    <submittedName>
        <fullName evidence="5">SDR family NAD(P)-dependent oxidoreductase</fullName>
    </submittedName>
</protein>
<dbReference type="PANTHER" id="PTHR43658">
    <property type="entry name" value="SHORT-CHAIN DEHYDROGENASE/REDUCTASE"/>
    <property type="match status" value="1"/>
</dbReference>
<dbReference type="SUPFAM" id="SSF51735">
    <property type="entry name" value="NAD(P)-binding Rossmann-fold domains"/>
    <property type="match status" value="1"/>
</dbReference>
<evidence type="ECO:0000256" key="2">
    <source>
        <dbReference type="ARBA" id="ARBA00023002"/>
    </source>
</evidence>
<dbReference type="Proteomes" id="UP000715441">
    <property type="component" value="Unassembled WGS sequence"/>
</dbReference>
<evidence type="ECO:0000256" key="3">
    <source>
        <dbReference type="RuleBase" id="RU000363"/>
    </source>
</evidence>
<comment type="similarity">
    <text evidence="1 3">Belongs to the short-chain dehydrogenases/reductases (SDR) family.</text>
</comment>
<dbReference type="SMART" id="SM00822">
    <property type="entry name" value="PKS_KR"/>
    <property type="match status" value="1"/>
</dbReference>
<dbReference type="InterPro" id="IPR057326">
    <property type="entry name" value="KR_dom"/>
</dbReference>